<evidence type="ECO:0000313" key="4">
    <source>
        <dbReference type="Proteomes" id="UP000324222"/>
    </source>
</evidence>
<name>A0A5B7GKZ0_PORTR</name>
<protein>
    <submittedName>
        <fullName evidence="3">Uncharacterized protein</fullName>
    </submittedName>
</protein>
<feature type="compositionally biased region" description="Basic and acidic residues" evidence="1">
    <location>
        <begin position="71"/>
        <end position="97"/>
    </location>
</feature>
<comment type="caution">
    <text evidence="3">The sequence shown here is derived from an EMBL/GenBank/DDBJ whole genome shotgun (WGS) entry which is preliminary data.</text>
</comment>
<dbReference type="AlphaFoldDB" id="A0A5B7GKZ0"/>
<gene>
    <name evidence="3" type="ORF">E2C01_052222</name>
</gene>
<keyword evidence="2" id="KW-0812">Transmembrane</keyword>
<keyword evidence="4" id="KW-1185">Reference proteome</keyword>
<keyword evidence="2" id="KW-0472">Membrane</keyword>
<evidence type="ECO:0000256" key="1">
    <source>
        <dbReference type="SAM" id="MobiDB-lite"/>
    </source>
</evidence>
<accession>A0A5B7GKZ0</accession>
<dbReference type="Proteomes" id="UP000324222">
    <property type="component" value="Unassembled WGS sequence"/>
</dbReference>
<evidence type="ECO:0000256" key="2">
    <source>
        <dbReference type="SAM" id="Phobius"/>
    </source>
</evidence>
<reference evidence="3 4" key="1">
    <citation type="submission" date="2019-05" db="EMBL/GenBank/DDBJ databases">
        <title>Another draft genome of Portunus trituberculatus and its Hox gene families provides insights of decapod evolution.</title>
        <authorList>
            <person name="Jeong J.-H."/>
            <person name="Song I."/>
            <person name="Kim S."/>
            <person name="Choi T."/>
            <person name="Kim D."/>
            <person name="Ryu S."/>
            <person name="Kim W."/>
        </authorList>
    </citation>
    <scope>NUCLEOTIDE SEQUENCE [LARGE SCALE GENOMIC DNA]</scope>
    <source>
        <tissue evidence="3">Muscle</tissue>
    </source>
</reference>
<feature type="transmembrane region" description="Helical" evidence="2">
    <location>
        <begin position="40"/>
        <end position="62"/>
    </location>
</feature>
<proteinExistence type="predicted"/>
<keyword evidence="2" id="KW-1133">Transmembrane helix</keyword>
<dbReference type="EMBL" id="VSRR010015481">
    <property type="protein sequence ID" value="MPC58226.1"/>
    <property type="molecule type" value="Genomic_DNA"/>
</dbReference>
<evidence type="ECO:0000313" key="3">
    <source>
        <dbReference type="EMBL" id="MPC58226.1"/>
    </source>
</evidence>
<sequence>MTGRGSVRASGTSGVKGELVLKGSCREFSAVQSLGQERSALVVFMATEVVVVLMVVTATGAGSDGGQHMSFRAEPRQERRIGRREGTRETRGKEGDRQGTTGARGGAITLTEALQPLPDATHLHCFVVPLRDNTRAFLGSSVRLQLH</sequence>
<feature type="region of interest" description="Disordered" evidence="1">
    <location>
        <begin position="64"/>
        <end position="105"/>
    </location>
</feature>
<organism evidence="3 4">
    <name type="scientific">Portunus trituberculatus</name>
    <name type="common">Swimming crab</name>
    <name type="synonym">Neptunus trituberculatus</name>
    <dbReference type="NCBI Taxonomy" id="210409"/>
    <lineage>
        <taxon>Eukaryota</taxon>
        <taxon>Metazoa</taxon>
        <taxon>Ecdysozoa</taxon>
        <taxon>Arthropoda</taxon>
        <taxon>Crustacea</taxon>
        <taxon>Multicrustacea</taxon>
        <taxon>Malacostraca</taxon>
        <taxon>Eumalacostraca</taxon>
        <taxon>Eucarida</taxon>
        <taxon>Decapoda</taxon>
        <taxon>Pleocyemata</taxon>
        <taxon>Brachyura</taxon>
        <taxon>Eubrachyura</taxon>
        <taxon>Portunoidea</taxon>
        <taxon>Portunidae</taxon>
        <taxon>Portuninae</taxon>
        <taxon>Portunus</taxon>
    </lineage>
</organism>